<sequence length="117" mass="14208">MNTFFYIFFLISDFQRVVTWGKMVVGKRKKRKLNAQVSNFLASALKSIFFTNNPYLHYQKTLNTVKKIKKNLKNFFLFFNFFNISTKLYSRQKNLFVFFCWQNFLISISLWINLKKN</sequence>
<keyword evidence="3" id="KW-1185">Reference proteome</keyword>
<evidence type="ECO:0000256" key="1">
    <source>
        <dbReference type="SAM" id="Phobius"/>
    </source>
</evidence>
<dbReference type="Proteomes" id="UP001162162">
    <property type="component" value="Unassembled WGS sequence"/>
</dbReference>
<accession>A0AAV8YB22</accession>
<feature type="transmembrane region" description="Helical" evidence="1">
    <location>
        <begin position="95"/>
        <end position="114"/>
    </location>
</feature>
<evidence type="ECO:0000313" key="3">
    <source>
        <dbReference type="Proteomes" id="UP001162162"/>
    </source>
</evidence>
<dbReference type="EMBL" id="JAPWTK010000129">
    <property type="protein sequence ID" value="KAJ8948830.1"/>
    <property type="molecule type" value="Genomic_DNA"/>
</dbReference>
<dbReference type="AlphaFoldDB" id="A0AAV8YB22"/>
<proteinExistence type="predicted"/>
<evidence type="ECO:0000313" key="2">
    <source>
        <dbReference type="EMBL" id="KAJ8948830.1"/>
    </source>
</evidence>
<organism evidence="2 3">
    <name type="scientific">Aromia moschata</name>
    <dbReference type="NCBI Taxonomy" id="1265417"/>
    <lineage>
        <taxon>Eukaryota</taxon>
        <taxon>Metazoa</taxon>
        <taxon>Ecdysozoa</taxon>
        <taxon>Arthropoda</taxon>
        <taxon>Hexapoda</taxon>
        <taxon>Insecta</taxon>
        <taxon>Pterygota</taxon>
        <taxon>Neoptera</taxon>
        <taxon>Endopterygota</taxon>
        <taxon>Coleoptera</taxon>
        <taxon>Polyphaga</taxon>
        <taxon>Cucujiformia</taxon>
        <taxon>Chrysomeloidea</taxon>
        <taxon>Cerambycidae</taxon>
        <taxon>Cerambycinae</taxon>
        <taxon>Callichromatini</taxon>
        <taxon>Aromia</taxon>
    </lineage>
</organism>
<evidence type="ECO:0008006" key="4">
    <source>
        <dbReference type="Google" id="ProtNLM"/>
    </source>
</evidence>
<gene>
    <name evidence="2" type="ORF">NQ318_013482</name>
</gene>
<keyword evidence="1" id="KW-1133">Transmembrane helix</keyword>
<feature type="transmembrane region" description="Helical" evidence="1">
    <location>
        <begin position="6"/>
        <end position="25"/>
    </location>
</feature>
<name>A0AAV8YB22_9CUCU</name>
<keyword evidence="1" id="KW-0472">Membrane</keyword>
<keyword evidence="1" id="KW-0812">Transmembrane</keyword>
<reference evidence="2" key="1">
    <citation type="journal article" date="2023" name="Insect Mol. Biol.">
        <title>Genome sequencing provides insights into the evolution of gene families encoding plant cell wall-degrading enzymes in longhorned beetles.</title>
        <authorList>
            <person name="Shin N.R."/>
            <person name="Okamura Y."/>
            <person name="Kirsch R."/>
            <person name="Pauchet Y."/>
        </authorList>
    </citation>
    <scope>NUCLEOTIDE SEQUENCE</scope>
    <source>
        <strain evidence="2">AMC_N1</strain>
    </source>
</reference>
<protein>
    <recommendedName>
        <fullName evidence="4">Ribosomal protein L20</fullName>
    </recommendedName>
</protein>
<comment type="caution">
    <text evidence="2">The sequence shown here is derived from an EMBL/GenBank/DDBJ whole genome shotgun (WGS) entry which is preliminary data.</text>
</comment>